<reference evidence="3" key="1">
    <citation type="submission" date="2016-10" db="EMBL/GenBank/DDBJ databases">
        <authorList>
            <person name="Varghese N."/>
            <person name="Submissions S."/>
        </authorList>
    </citation>
    <scope>NUCLEOTIDE SEQUENCE [LARGE SCALE GENOMIC DNA]</scope>
    <source>
        <strain evidence="3">DSM 22127</strain>
    </source>
</reference>
<name>A0A1H1RCK3_9ACTN</name>
<dbReference type="NCBIfam" id="TIGR02118">
    <property type="entry name" value="EthD family reductase"/>
    <property type="match status" value="1"/>
</dbReference>
<feature type="domain" description="EthD" evidence="1">
    <location>
        <begin position="12"/>
        <end position="90"/>
    </location>
</feature>
<dbReference type="AlphaFoldDB" id="A0A1H1RCK3"/>
<proteinExistence type="predicted"/>
<evidence type="ECO:0000313" key="2">
    <source>
        <dbReference type="EMBL" id="SDS32649.1"/>
    </source>
</evidence>
<dbReference type="Pfam" id="PF07110">
    <property type="entry name" value="EthD"/>
    <property type="match status" value="1"/>
</dbReference>
<gene>
    <name evidence="2" type="ORF">SAMN04488570_1634</name>
</gene>
<dbReference type="EMBL" id="LT629757">
    <property type="protein sequence ID" value="SDS32649.1"/>
    <property type="molecule type" value="Genomic_DNA"/>
</dbReference>
<dbReference type="Gene3D" id="3.30.70.100">
    <property type="match status" value="1"/>
</dbReference>
<dbReference type="InterPro" id="IPR011008">
    <property type="entry name" value="Dimeric_a/b-barrel"/>
</dbReference>
<dbReference type="InterPro" id="IPR009799">
    <property type="entry name" value="EthD_dom"/>
</dbReference>
<organism evidence="2 3">
    <name type="scientific">Nocardioides scoriae</name>
    <dbReference type="NCBI Taxonomy" id="642780"/>
    <lineage>
        <taxon>Bacteria</taxon>
        <taxon>Bacillati</taxon>
        <taxon>Actinomycetota</taxon>
        <taxon>Actinomycetes</taxon>
        <taxon>Propionibacteriales</taxon>
        <taxon>Nocardioidaceae</taxon>
        <taxon>Nocardioides</taxon>
    </lineage>
</organism>
<dbReference type="PANTHER" id="PTHR40260:SF2">
    <property type="entry name" value="BLR8190 PROTEIN"/>
    <property type="match status" value="1"/>
</dbReference>
<dbReference type="SUPFAM" id="SSF54909">
    <property type="entry name" value="Dimeric alpha+beta barrel"/>
    <property type="match status" value="1"/>
</dbReference>
<sequence>MTYQLTVVYGRPQDPEAFDAHYAGTHAPLAAAIPGLQSYTWHKADPGPRGAAADHYAVAVLTFADREAFVAGFGSEAGQAAAADVPNFASGGASLLTGEVTAYA</sequence>
<dbReference type="PANTHER" id="PTHR40260">
    <property type="entry name" value="BLR8190 PROTEIN"/>
    <property type="match status" value="1"/>
</dbReference>
<protein>
    <recommendedName>
        <fullName evidence="1">EthD domain-containing protein</fullName>
    </recommendedName>
</protein>
<dbReference type="RefSeq" id="WP_091728238.1">
    <property type="nucleotide sequence ID" value="NZ_LT629757.1"/>
</dbReference>
<evidence type="ECO:0000259" key="1">
    <source>
        <dbReference type="Pfam" id="PF07110"/>
    </source>
</evidence>
<dbReference type="OrthoDB" id="5294870at2"/>
<dbReference type="GO" id="GO:0016491">
    <property type="term" value="F:oxidoreductase activity"/>
    <property type="evidence" value="ECO:0007669"/>
    <property type="project" value="InterPro"/>
</dbReference>
<keyword evidence="3" id="KW-1185">Reference proteome</keyword>
<dbReference type="Proteomes" id="UP000198859">
    <property type="component" value="Chromosome I"/>
</dbReference>
<accession>A0A1H1RCK3</accession>
<evidence type="ECO:0000313" key="3">
    <source>
        <dbReference type="Proteomes" id="UP000198859"/>
    </source>
</evidence>
<dbReference type="STRING" id="642780.SAMN04488570_1634"/>